<dbReference type="InterPro" id="IPR036388">
    <property type="entry name" value="WH-like_DNA-bd_sf"/>
</dbReference>
<feature type="domain" description="HTH marR-type" evidence="4">
    <location>
        <begin position="44"/>
        <end position="96"/>
    </location>
</feature>
<evidence type="ECO:0000256" key="2">
    <source>
        <dbReference type="ARBA" id="ARBA00023125"/>
    </source>
</evidence>
<accession>A0ABY8F8D6</accession>
<dbReference type="InterPro" id="IPR000835">
    <property type="entry name" value="HTH_MarR-typ"/>
</dbReference>
<sequence>MNDKKPTQPPFASIRGLVFDLAEQLDKRMIELRQGTGLDAARPADANLFMMICRNPRTISELARDKGISRQAVHSAVSRLVDLGALRLEPVPGSKRDKLPVPTELGQEARVKVAGLLKQMESELEEAVGTDDLERLRALLIKLVATQKSKDVQGKR</sequence>
<keyword evidence="6" id="KW-1185">Reference proteome</keyword>
<keyword evidence="1" id="KW-0805">Transcription regulation</keyword>
<gene>
    <name evidence="5" type="ORF">K1718_08985</name>
</gene>
<dbReference type="InterPro" id="IPR023187">
    <property type="entry name" value="Tscrpt_reg_MarR-type_CS"/>
</dbReference>
<keyword evidence="2" id="KW-0238">DNA-binding</keyword>
<dbReference type="Gene3D" id="1.10.10.10">
    <property type="entry name" value="Winged helix-like DNA-binding domain superfamily/Winged helix DNA-binding domain"/>
    <property type="match status" value="1"/>
</dbReference>
<proteinExistence type="predicted"/>
<evidence type="ECO:0000256" key="1">
    <source>
        <dbReference type="ARBA" id="ARBA00023015"/>
    </source>
</evidence>
<evidence type="ECO:0000259" key="4">
    <source>
        <dbReference type="Pfam" id="PF12802"/>
    </source>
</evidence>
<dbReference type="InterPro" id="IPR036390">
    <property type="entry name" value="WH_DNA-bd_sf"/>
</dbReference>
<dbReference type="SUPFAM" id="SSF46785">
    <property type="entry name" value="Winged helix' DNA-binding domain"/>
    <property type="match status" value="1"/>
</dbReference>
<evidence type="ECO:0000313" key="6">
    <source>
        <dbReference type="Proteomes" id="UP001209803"/>
    </source>
</evidence>
<evidence type="ECO:0000256" key="3">
    <source>
        <dbReference type="ARBA" id="ARBA00023163"/>
    </source>
</evidence>
<name>A0ABY8F8D6_9HYPH</name>
<dbReference type="RefSeq" id="WP_152500608.1">
    <property type="nucleotide sequence ID" value="NZ_CP120863.1"/>
</dbReference>
<evidence type="ECO:0000313" key="5">
    <source>
        <dbReference type="EMBL" id="WFE91476.1"/>
    </source>
</evidence>
<protein>
    <submittedName>
        <fullName evidence="5">MarR family transcriptional regulator</fullName>
    </submittedName>
</protein>
<keyword evidence="3" id="KW-0804">Transcription</keyword>
<reference evidence="5 6" key="1">
    <citation type="submission" date="2023-03" db="EMBL/GenBank/DDBJ databases">
        <title>Roseibium porphyridii sp. nov. and Roseibium rhodosorbium sp. nov. isolated from marine algae, Porphyridium cruentum and Rhodosorus marinus, respectively.</title>
        <authorList>
            <person name="Lee M.W."/>
            <person name="Choi B.J."/>
            <person name="Lee J.K."/>
            <person name="Choi D.G."/>
            <person name="Baek J.H."/>
            <person name="Bayburt H."/>
            <person name="Kim J.M."/>
            <person name="Han D.M."/>
            <person name="Kim K.H."/>
            <person name="Jeon C.O."/>
        </authorList>
    </citation>
    <scope>NUCLEOTIDE SEQUENCE [LARGE SCALE GENOMIC DNA]</scope>
    <source>
        <strain evidence="5 6">KMA01</strain>
    </source>
</reference>
<dbReference type="Pfam" id="PF12802">
    <property type="entry name" value="MarR_2"/>
    <property type="match status" value="1"/>
</dbReference>
<dbReference type="Proteomes" id="UP001209803">
    <property type="component" value="Chromosome"/>
</dbReference>
<dbReference type="PROSITE" id="PS01117">
    <property type="entry name" value="HTH_MARR_1"/>
    <property type="match status" value="1"/>
</dbReference>
<organism evidence="5 6">
    <name type="scientific">Roseibium porphyridii</name>
    <dbReference type="NCBI Taxonomy" id="2866279"/>
    <lineage>
        <taxon>Bacteria</taxon>
        <taxon>Pseudomonadati</taxon>
        <taxon>Pseudomonadota</taxon>
        <taxon>Alphaproteobacteria</taxon>
        <taxon>Hyphomicrobiales</taxon>
        <taxon>Stappiaceae</taxon>
        <taxon>Roseibium</taxon>
    </lineage>
</organism>
<dbReference type="EMBL" id="CP120863">
    <property type="protein sequence ID" value="WFE91476.1"/>
    <property type="molecule type" value="Genomic_DNA"/>
</dbReference>